<dbReference type="AlphaFoldDB" id="S8BD69"/>
<feature type="region of interest" description="Disordered" evidence="9">
    <location>
        <begin position="1"/>
        <end position="66"/>
    </location>
</feature>
<dbReference type="Proteomes" id="UP000015100">
    <property type="component" value="Unassembled WGS sequence"/>
</dbReference>
<feature type="compositionally biased region" description="Polar residues" evidence="9">
    <location>
        <begin position="40"/>
        <end position="49"/>
    </location>
</feature>
<evidence type="ECO:0000313" key="10">
    <source>
        <dbReference type="EMBL" id="EPS37158.1"/>
    </source>
</evidence>
<evidence type="ECO:0000256" key="7">
    <source>
        <dbReference type="ARBA" id="ARBA00023212"/>
    </source>
</evidence>
<reference evidence="10 11" key="1">
    <citation type="journal article" date="2013" name="PLoS Genet.">
        <title>Genomic mechanisms accounting for the adaptation to parasitism in nematode-trapping fungi.</title>
        <authorList>
            <person name="Meerupati T."/>
            <person name="Andersson K.M."/>
            <person name="Friman E."/>
            <person name="Kumar D."/>
            <person name="Tunlid A."/>
            <person name="Ahren D."/>
        </authorList>
    </citation>
    <scope>NUCLEOTIDE SEQUENCE [LARGE SCALE GENOMIC DNA]</scope>
    <source>
        <strain evidence="10 11">CBS 200.50</strain>
    </source>
</reference>
<evidence type="ECO:0000256" key="2">
    <source>
        <dbReference type="ARBA" id="ARBA00004317"/>
    </source>
</evidence>
<dbReference type="STRING" id="1284197.S8BD69"/>
<dbReference type="GO" id="GO:0005819">
    <property type="term" value="C:spindle"/>
    <property type="evidence" value="ECO:0007669"/>
    <property type="project" value="TreeGrafter"/>
</dbReference>
<dbReference type="GO" id="GO:0090307">
    <property type="term" value="P:mitotic spindle assembly"/>
    <property type="evidence" value="ECO:0007669"/>
    <property type="project" value="TreeGrafter"/>
</dbReference>
<comment type="subcellular location">
    <subcellularLocation>
        <location evidence="2">Cytoplasm</location>
        <location evidence="2">Cytoskeleton</location>
        <location evidence="2">Microtubule organizing center</location>
        <location evidence="2">Spindle pole body</location>
    </subcellularLocation>
</comment>
<evidence type="ECO:0000256" key="5">
    <source>
        <dbReference type="ARBA" id="ARBA00016992"/>
    </source>
</evidence>
<accession>S8BD69</accession>
<dbReference type="eggNOG" id="ENOG502S6UI">
    <property type="taxonomic scope" value="Eukaryota"/>
</dbReference>
<keyword evidence="11" id="KW-1185">Reference proteome</keyword>
<dbReference type="GO" id="GO:0000931">
    <property type="term" value="C:gamma-tubulin ring complex"/>
    <property type="evidence" value="ECO:0007669"/>
    <property type="project" value="InterPro"/>
</dbReference>
<keyword evidence="6" id="KW-0963">Cytoplasm</keyword>
<name>S8BD69_DACHA</name>
<evidence type="ECO:0000313" key="11">
    <source>
        <dbReference type="Proteomes" id="UP000015100"/>
    </source>
</evidence>
<evidence type="ECO:0000256" key="8">
    <source>
        <dbReference type="ARBA" id="ARBA00029810"/>
    </source>
</evidence>
<comment type="caution">
    <text evidence="10">The sequence shown here is derived from an EMBL/GenBank/DDBJ whole genome shotgun (WGS) entry which is preliminary data.</text>
</comment>
<reference evidence="11" key="2">
    <citation type="submission" date="2013-04" db="EMBL/GenBank/DDBJ databases">
        <title>Genomic mechanisms accounting for the adaptation to parasitism in nematode-trapping fungi.</title>
        <authorList>
            <person name="Ahren D.G."/>
        </authorList>
    </citation>
    <scope>NUCLEOTIDE SEQUENCE [LARGE SCALE GENOMIC DNA]</scope>
    <source>
        <strain evidence="11">CBS 200.50</strain>
    </source>
</reference>
<keyword evidence="7" id="KW-0206">Cytoskeleton</keyword>
<dbReference type="Pfam" id="PF12554">
    <property type="entry name" value="MOZART1"/>
    <property type="match status" value="1"/>
</dbReference>
<comment type="function">
    <text evidence="1">Required for gamma-tubulin complex recruitment to the microtubule organizing center (MTOC).</text>
</comment>
<sequence>MSGGQVMVDDGWEGRRKSKEAEAVNQLAADDKARTEDNAPTHNNKTTAAPNRRKVGPQPATCNASQPTSCHLQLQSKFGTRGYSGLLCSTGMSGRATPAGAGSGSGNAAARQVIDVLYEISTLLNTKLDRTTLSLCVSLVENGVNPEALAAVIKELRRESTRLREED</sequence>
<dbReference type="OrthoDB" id="48571at2759"/>
<proteinExistence type="inferred from homology"/>
<dbReference type="GO" id="GO:0051415">
    <property type="term" value="P:microtubule nucleation by interphase microtubule organizing center"/>
    <property type="evidence" value="ECO:0007669"/>
    <property type="project" value="TreeGrafter"/>
</dbReference>
<dbReference type="PANTHER" id="PTHR28520:SF2">
    <property type="entry name" value="MITOTIC-SPINDLE ORGANIZING PROTEIN 1"/>
    <property type="match status" value="1"/>
</dbReference>
<dbReference type="PANTHER" id="PTHR28520">
    <property type="entry name" value="MITOTIC-SPINDLE ORGANIZING PROTEIN 1"/>
    <property type="match status" value="1"/>
</dbReference>
<dbReference type="EMBL" id="AQGS01000750">
    <property type="protein sequence ID" value="EPS37158.1"/>
    <property type="molecule type" value="Genomic_DNA"/>
</dbReference>
<organism evidence="10 11">
    <name type="scientific">Dactylellina haptotyla (strain CBS 200.50)</name>
    <name type="common">Nematode-trapping fungus</name>
    <name type="synonym">Monacrosporium haptotylum</name>
    <dbReference type="NCBI Taxonomy" id="1284197"/>
    <lineage>
        <taxon>Eukaryota</taxon>
        <taxon>Fungi</taxon>
        <taxon>Dikarya</taxon>
        <taxon>Ascomycota</taxon>
        <taxon>Pezizomycotina</taxon>
        <taxon>Orbiliomycetes</taxon>
        <taxon>Orbiliales</taxon>
        <taxon>Orbiliaceae</taxon>
        <taxon>Dactylellina</taxon>
    </lineage>
</organism>
<feature type="compositionally biased region" description="Basic and acidic residues" evidence="9">
    <location>
        <begin position="29"/>
        <end position="39"/>
    </location>
</feature>
<evidence type="ECO:0000256" key="6">
    <source>
        <dbReference type="ARBA" id="ARBA00022490"/>
    </source>
</evidence>
<evidence type="ECO:0000256" key="4">
    <source>
        <dbReference type="ARBA" id="ARBA00011378"/>
    </source>
</evidence>
<dbReference type="InterPro" id="IPR022214">
    <property type="entry name" value="MZT1"/>
</dbReference>
<comment type="similarity">
    <text evidence="3">Belongs to the MOZART1 family.</text>
</comment>
<comment type="subunit">
    <text evidence="4">Part of the gamma-tubulin complex.</text>
</comment>
<evidence type="ECO:0000256" key="9">
    <source>
        <dbReference type="SAM" id="MobiDB-lite"/>
    </source>
</evidence>
<dbReference type="GO" id="GO:0031021">
    <property type="term" value="C:interphase microtubule organizing center"/>
    <property type="evidence" value="ECO:0007669"/>
    <property type="project" value="TreeGrafter"/>
</dbReference>
<protein>
    <recommendedName>
        <fullName evidence="5">Mitotic-spindle organizing protein 1</fullName>
    </recommendedName>
    <alternativeName>
        <fullName evidence="8">Mitotic-spindle organizing protein associated with a ring of gamma-tubulin 1</fullName>
    </alternativeName>
</protein>
<dbReference type="GO" id="GO:0033566">
    <property type="term" value="P:gamma-tubulin complex localization"/>
    <property type="evidence" value="ECO:0007669"/>
    <property type="project" value="InterPro"/>
</dbReference>
<evidence type="ECO:0000256" key="3">
    <source>
        <dbReference type="ARBA" id="ARBA00011015"/>
    </source>
</evidence>
<evidence type="ECO:0000256" key="1">
    <source>
        <dbReference type="ARBA" id="ARBA00003060"/>
    </source>
</evidence>
<dbReference type="GO" id="GO:0044732">
    <property type="term" value="C:mitotic spindle pole body"/>
    <property type="evidence" value="ECO:0007669"/>
    <property type="project" value="TreeGrafter"/>
</dbReference>
<dbReference type="HOGENOM" id="CLU_1594477_0_0_1"/>
<feature type="compositionally biased region" description="Basic and acidic residues" evidence="9">
    <location>
        <begin position="12"/>
        <end position="22"/>
    </location>
</feature>
<gene>
    <name evidence="10" type="ORF">H072_9215</name>
</gene>